<feature type="compositionally biased region" description="Basic residues" evidence="1">
    <location>
        <begin position="44"/>
        <end position="54"/>
    </location>
</feature>
<evidence type="ECO:0000313" key="2">
    <source>
        <dbReference type="EnsemblPlants" id="TuG1812G0700001784.01.T01.cds292005"/>
    </source>
</evidence>
<reference evidence="2" key="2">
    <citation type="submission" date="2018-03" db="EMBL/GenBank/DDBJ databases">
        <title>The Triticum urartu genome reveals the dynamic nature of wheat genome evolution.</title>
        <authorList>
            <person name="Ling H."/>
            <person name="Ma B."/>
            <person name="Shi X."/>
            <person name="Liu H."/>
            <person name="Dong L."/>
            <person name="Sun H."/>
            <person name="Cao Y."/>
            <person name="Gao Q."/>
            <person name="Zheng S."/>
            <person name="Li Y."/>
            <person name="Yu Y."/>
            <person name="Du H."/>
            <person name="Qi M."/>
            <person name="Li Y."/>
            <person name="Yu H."/>
            <person name="Cui Y."/>
            <person name="Wang N."/>
            <person name="Chen C."/>
            <person name="Wu H."/>
            <person name="Zhao Y."/>
            <person name="Zhang J."/>
            <person name="Li Y."/>
            <person name="Zhou W."/>
            <person name="Zhang B."/>
            <person name="Hu W."/>
            <person name="Eijk M."/>
            <person name="Tang J."/>
            <person name="Witsenboer H."/>
            <person name="Zhao S."/>
            <person name="Li Z."/>
            <person name="Zhang A."/>
            <person name="Wang D."/>
            <person name="Liang C."/>
        </authorList>
    </citation>
    <scope>NUCLEOTIDE SEQUENCE [LARGE SCALE GENOMIC DNA]</scope>
    <source>
        <strain evidence="2">cv. G1812</strain>
    </source>
</reference>
<organism evidence="2 3">
    <name type="scientific">Triticum urartu</name>
    <name type="common">Red wild einkorn</name>
    <name type="synonym">Crithodium urartu</name>
    <dbReference type="NCBI Taxonomy" id="4572"/>
    <lineage>
        <taxon>Eukaryota</taxon>
        <taxon>Viridiplantae</taxon>
        <taxon>Streptophyta</taxon>
        <taxon>Embryophyta</taxon>
        <taxon>Tracheophyta</taxon>
        <taxon>Spermatophyta</taxon>
        <taxon>Magnoliopsida</taxon>
        <taxon>Liliopsida</taxon>
        <taxon>Poales</taxon>
        <taxon>Poaceae</taxon>
        <taxon>BOP clade</taxon>
        <taxon>Pooideae</taxon>
        <taxon>Triticodae</taxon>
        <taxon>Triticeae</taxon>
        <taxon>Triticinae</taxon>
        <taxon>Triticum</taxon>
    </lineage>
</organism>
<dbReference type="Gramene" id="TuG1812G0700001784.01.T01">
    <property type="protein sequence ID" value="TuG1812G0700001784.01.T01.cds292005"/>
    <property type="gene ID" value="TuG1812G0700001784.01"/>
</dbReference>
<reference evidence="3" key="1">
    <citation type="journal article" date="2013" name="Nature">
        <title>Draft genome of the wheat A-genome progenitor Triticum urartu.</title>
        <authorList>
            <person name="Ling H.Q."/>
            <person name="Zhao S."/>
            <person name="Liu D."/>
            <person name="Wang J."/>
            <person name="Sun H."/>
            <person name="Zhang C."/>
            <person name="Fan H."/>
            <person name="Li D."/>
            <person name="Dong L."/>
            <person name="Tao Y."/>
            <person name="Gao C."/>
            <person name="Wu H."/>
            <person name="Li Y."/>
            <person name="Cui Y."/>
            <person name="Guo X."/>
            <person name="Zheng S."/>
            <person name="Wang B."/>
            <person name="Yu K."/>
            <person name="Liang Q."/>
            <person name="Yang W."/>
            <person name="Lou X."/>
            <person name="Chen J."/>
            <person name="Feng M."/>
            <person name="Jian J."/>
            <person name="Zhang X."/>
            <person name="Luo G."/>
            <person name="Jiang Y."/>
            <person name="Liu J."/>
            <person name="Wang Z."/>
            <person name="Sha Y."/>
            <person name="Zhang B."/>
            <person name="Wu H."/>
            <person name="Tang D."/>
            <person name="Shen Q."/>
            <person name="Xue P."/>
            <person name="Zou S."/>
            <person name="Wang X."/>
            <person name="Liu X."/>
            <person name="Wang F."/>
            <person name="Yang Y."/>
            <person name="An X."/>
            <person name="Dong Z."/>
            <person name="Zhang K."/>
            <person name="Zhang X."/>
            <person name="Luo M.C."/>
            <person name="Dvorak J."/>
            <person name="Tong Y."/>
            <person name="Wang J."/>
            <person name="Yang H."/>
            <person name="Li Z."/>
            <person name="Wang D."/>
            <person name="Zhang A."/>
            <person name="Wang J."/>
        </authorList>
    </citation>
    <scope>NUCLEOTIDE SEQUENCE</scope>
    <source>
        <strain evidence="3">cv. G1812</strain>
    </source>
</reference>
<accession>A0A8R7V375</accession>
<keyword evidence="3" id="KW-1185">Reference proteome</keyword>
<dbReference type="Proteomes" id="UP000015106">
    <property type="component" value="Chromosome 7"/>
</dbReference>
<proteinExistence type="predicted"/>
<sequence>MAPFTRPAPRATDSPRVTPGRYVPQRGLVLKRVLKSLLSWLLRRRRRRAGRPRPGRGAAAPPGRRGT</sequence>
<protein>
    <submittedName>
        <fullName evidence="2">Uncharacterized protein</fullName>
    </submittedName>
</protein>
<evidence type="ECO:0000256" key="1">
    <source>
        <dbReference type="SAM" id="MobiDB-lite"/>
    </source>
</evidence>
<dbReference type="EnsemblPlants" id="TuG1812G0700001784.01.T01">
    <property type="protein sequence ID" value="TuG1812G0700001784.01.T01.cds292005"/>
    <property type="gene ID" value="TuG1812G0700001784.01"/>
</dbReference>
<dbReference type="AlphaFoldDB" id="A0A8R7V375"/>
<reference evidence="2" key="3">
    <citation type="submission" date="2022-06" db="UniProtKB">
        <authorList>
            <consortium name="EnsemblPlants"/>
        </authorList>
    </citation>
    <scope>IDENTIFICATION</scope>
</reference>
<feature type="region of interest" description="Disordered" evidence="1">
    <location>
        <begin position="1"/>
        <end position="21"/>
    </location>
</feature>
<feature type="region of interest" description="Disordered" evidence="1">
    <location>
        <begin position="44"/>
        <end position="67"/>
    </location>
</feature>
<feature type="compositionally biased region" description="Low complexity" evidence="1">
    <location>
        <begin position="55"/>
        <end position="67"/>
    </location>
</feature>
<name>A0A8R7V375_TRIUA</name>
<evidence type="ECO:0000313" key="3">
    <source>
        <dbReference type="Proteomes" id="UP000015106"/>
    </source>
</evidence>